<evidence type="ECO:0000256" key="6">
    <source>
        <dbReference type="SAM" id="Phobius"/>
    </source>
</evidence>
<evidence type="ECO:0000256" key="3">
    <source>
        <dbReference type="ARBA" id="ARBA00038122"/>
    </source>
</evidence>
<dbReference type="PROSITE" id="PS50088">
    <property type="entry name" value="ANK_REPEAT"/>
    <property type="match status" value="2"/>
</dbReference>
<proteinExistence type="inferred from homology"/>
<dbReference type="PhylomeDB" id="B3S7H6"/>
<dbReference type="InParanoid" id="B3S7H6"/>
<dbReference type="Pfam" id="PF12796">
    <property type="entry name" value="Ank_2"/>
    <property type="match status" value="1"/>
</dbReference>
<evidence type="ECO:0000313" key="7">
    <source>
        <dbReference type="EMBL" id="EDV21291.1"/>
    </source>
</evidence>
<organism evidence="7 8">
    <name type="scientific">Trichoplax adhaerens</name>
    <name type="common">Trichoplax reptans</name>
    <dbReference type="NCBI Taxonomy" id="10228"/>
    <lineage>
        <taxon>Eukaryota</taxon>
        <taxon>Metazoa</taxon>
        <taxon>Placozoa</taxon>
        <taxon>Uniplacotomia</taxon>
        <taxon>Trichoplacea</taxon>
        <taxon>Trichoplacidae</taxon>
        <taxon>Trichoplax</taxon>
    </lineage>
</organism>
<dbReference type="PROSITE" id="PS50297">
    <property type="entry name" value="ANK_REP_REGION"/>
    <property type="match status" value="2"/>
</dbReference>
<feature type="repeat" description="ANK" evidence="4">
    <location>
        <begin position="397"/>
        <end position="430"/>
    </location>
</feature>
<dbReference type="eggNOG" id="ENOG502QVDE">
    <property type="taxonomic scope" value="Eukaryota"/>
</dbReference>
<dbReference type="PANTHER" id="PTHR14491:SF7">
    <property type="entry name" value="SOSONDOWAH, ISOFORM G"/>
    <property type="match status" value="1"/>
</dbReference>
<dbReference type="KEGG" id="tad:TRIADDRAFT_60168"/>
<feature type="transmembrane region" description="Helical" evidence="6">
    <location>
        <begin position="455"/>
        <end position="474"/>
    </location>
</feature>
<evidence type="ECO:0000256" key="4">
    <source>
        <dbReference type="PROSITE-ProRule" id="PRU00023"/>
    </source>
</evidence>
<feature type="transmembrane region" description="Helical" evidence="6">
    <location>
        <begin position="276"/>
        <end position="297"/>
    </location>
</feature>
<dbReference type="Proteomes" id="UP000009022">
    <property type="component" value="Unassembled WGS sequence"/>
</dbReference>
<dbReference type="InterPro" id="IPR002110">
    <property type="entry name" value="Ankyrin_rpt"/>
</dbReference>
<dbReference type="HOGENOM" id="CLU_561812_0_0_1"/>
<keyword evidence="6" id="KW-0472">Membrane</keyword>
<dbReference type="InterPro" id="IPR036770">
    <property type="entry name" value="Ankyrin_rpt-contain_sf"/>
</dbReference>
<dbReference type="Gene3D" id="1.25.40.20">
    <property type="entry name" value="Ankyrin repeat-containing domain"/>
    <property type="match status" value="1"/>
</dbReference>
<comment type="similarity">
    <text evidence="3">Belongs to the SOWAH family.</text>
</comment>
<sequence>MASTSQEVREAIKQYFVEHNFRVKDEVFSKHFKQSIREHRDDFRHGLNALTTIEKIDQINYFVLKPEFRNKEYEGTTTAAPATVYNDDESDDNHSLTSNSTRNDDSSSDQRVSMAGSASIDEDDDIPIKKIYDKSHSVPVGRDESLTTISEDAIADGSMSKYDSLDRTPKVSTIGGYSTTSKRRASKGSEYVRTPNRKKSSITTAGPIGRSTTDDTKGRMSLRRKPSGNGMTNSPSILRSTKMSTIADLTAISEEQPTSELVEEKVDFKILTHKIAAFYFIIACAISCTCSPFFALFSPKLDDNNLTYCNESRLFQGDADSVEDDYYYGLDAEEHDWMRWSSMCNIHLLKTLLEKDESLLDRRDFVSGTALHWAAKQGNADVVGFLCGHGADANIRSGYTPLHLALMHDHEDIAKLLIIKYKADPSIRDYSGKRPGSFMNLHSANANRKKDSSSAAPSFASTAIALVAAAALPASPVTPKKSMSTV</sequence>
<keyword evidence="8" id="KW-1185">Reference proteome</keyword>
<gene>
    <name evidence="7" type="ORF">TRIADDRAFT_60168</name>
</gene>
<accession>B3S7H6</accession>
<keyword evidence="2 4" id="KW-0040">ANK repeat</keyword>
<feature type="region of interest" description="Disordered" evidence="5">
    <location>
        <begin position="75"/>
        <end position="120"/>
    </location>
</feature>
<reference evidence="7 8" key="1">
    <citation type="journal article" date="2008" name="Nature">
        <title>The Trichoplax genome and the nature of placozoans.</title>
        <authorList>
            <person name="Srivastava M."/>
            <person name="Begovic E."/>
            <person name="Chapman J."/>
            <person name="Putnam N.H."/>
            <person name="Hellsten U."/>
            <person name="Kawashima T."/>
            <person name="Kuo A."/>
            <person name="Mitros T."/>
            <person name="Salamov A."/>
            <person name="Carpenter M.L."/>
            <person name="Signorovitch A.Y."/>
            <person name="Moreno M.A."/>
            <person name="Kamm K."/>
            <person name="Grimwood J."/>
            <person name="Schmutz J."/>
            <person name="Shapiro H."/>
            <person name="Grigoriev I.V."/>
            <person name="Buss L.W."/>
            <person name="Schierwater B."/>
            <person name="Dellaporta S.L."/>
            <person name="Rokhsar D.S."/>
        </authorList>
    </citation>
    <scope>NUCLEOTIDE SEQUENCE [LARGE SCALE GENOMIC DNA]</scope>
    <source>
        <strain evidence="7 8">Grell-BS-1999</strain>
    </source>
</reference>
<name>B3S7H6_TRIAD</name>
<evidence type="ECO:0000256" key="1">
    <source>
        <dbReference type="ARBA" id="ARBA00022737"/>
    </source>
</evidence>
<dbReference type="AlphaFoldDB" id="B3S7H6"/>
<protein>
    <submittedName>
        <fullName evidence="7">Uncharacterized protein</fullName>
    </submittedName>
</protein>
<dbReference type="PANTHER" id="PTHR14491">
    <property type="entry name" value="SOSONDOWAH, ISOFORM G"/>
    <property type="match status" value="1"/>
</dbReference>
<keyword evidence="1" id="KW-0677">Repeat</keyword>
<dbReference type="RefSeq" id="XP_002116258.1">
    <property type="nucleotide sequence ID" value="XM_002116222.1"/>
</dbReference>
<keyword evidence="6" id="KW-1133">Transmembrane helix</keyword>
<dbReference type="SUPFAM" id="SSF48403">
    <property type="entry name" value="Ankyrin repeat"/>
    <property type="match status" value="1"/>
</dbReference>
<evidence type="ECO:0000313" key="8">
    <source>
        <dbReference type="Proteomes" id="UP000009022"/>
    </source>
</evidence>
<feature type="repeat" description="ANK" evidence="4">
    <location>
        <begin position="366"/>
        <end position="398"/>
    </location>
</feature>
<feature type="region of interest" description="Disordered" evidence="5">
    <location>
        <begin position="173"/>
        <end position="237"/>
    </location>
</feature>
<dbReference type="GeneID" id="6757380"/>
<evidence type="ECO:0000256" key="5">
    <source>
        <dbReference type="SAM" id="MobiDB-lite"/>
    </source>
</evidence>
<dbReference type="SMART" id="SM00248">
    <property type="entry name" value="ANK"/>
    <property type="match status" value="2"/>
</dbReference>
<dbReference type="EMBL" id="DS985254">
    <property type="protein sequence ID" value="EDV21291.1"/>
    <property type="molecule type" value="Genomic_DNA"/>
</dbReference>
<dbReference type="STRING" id="10228.B3S7H6"/>
<evidence type="ECO:0000256" key="2">
    <source>
        <dbReference type="ARBA" id="ARBA00023043"/>
    </source>
</evidence>
<dbReference type="OrthoDB" id="60433at2759"/>
<dbReference type="CTD" id="6757380"/>
<keyword evidence="6" id="KW-0812">Transmembrane</keyword>